<keyword evidence="7 9" id="KW-1133">Transmembrane helix</keyword>
<comment type="similarity">
    <text evidence="2">Belongs to the binding-protein-dependent transport system permease family. CysTW subfamily.</text>
</comment>
<dbReference type="InterPro" id="IPR051408">
    <property type="entry name" value="Phosphate_transprt_permease"/>
</dbReference>
<evidence type="ECO:0000256" key="8">
    <source>
        <dbReference type="ARBA" id="ARBA00023136"/>
    </source>
</evidence>
<feature type="transmembrane region" description="Helical" evidence="9">
    <location>
        <begin position="20"/>
        <end position="40"/>
    </location>
</feature>
<name>A0A6J6B302_9ZZZZ</name>
<keyword evidence="4" id="KW-1003">Cell membrane</keyword>
<evidence type="ECO:0000256" key="7">
    <source>
        <dbReference type="ARBA" id="ARBA00022989"/>
    </source>
</evidence>
<feature type="transmembrane region" description="Helical" evidence="9">
    <location>
        <begin position="131"/>
        <end position="161"/>
    </location>
</feature>
<accession>A0A6J6B302</accession>
<dbReference type="InterPro" id="IPR000515">
    <property type="entry name" value="MetI-like"/>
</dbReference>
<dbReference type="NCBIfam" id="TIGR00974">
    <property type="entry name" value="3a0107s02c"/>
    <property type="match status" value="1"/>
</dbReference>
<gene>
    <name evidence="11" type="ORF">UFOPK1399_00548</name>
</gene>
<keyword evidence="8 9" id="KW-0472">Membrane</keyword>
<dbReference type="CDD" id="cd06261">
    <property type="entry name" value="TM_PBP2"/>
    <property type="match status" value="1"/>
</dbReference>
<keyword evidence="5" id="KW-0592">Phosphate transport</keyword>
<dbReference type="Pfam" id="PF00528">
    <property type="entry name" value="BPD_transp_1"/>
    <property type="match status" value="1"/>
</dbReference>
<dbReference type="PANTHER" id="PTHR42922:SF1">
    <property type="entry name" value="PHOSPHATE TRANSPORT SYSTEM PERMEASE PROTEIN PSTA"/>
    <property type="match status" value="1"/>
</dbReference>
<keyword evidence="6 9" id="KW-0812">Transmembrane</keyword>
<dbReference type="InterPro" id="IPR035906">
    <property type="entry name" value="MetI-like_sf"/>
</dbReference>
<evidence type="ECO:0000256" key="4">
    <source>
        <dbReference type="ARBA" id="ARBA00022475"/>
    </source>
</evidence>
<evidence type="ECO:0000256" key="1">
    <source>
        <dbReference type="ARBA" id="ARBA00004651"/>
    </source>
</evidence>
<dbReference type="GO" id="GO:0005315">
    <property type="term" value="F:phosphate transmembrane transporter activity"/>
    <property type="evidence" value="ECO:0007669"/>
    <property type="project" value="InterPro"/>
</dbReference>
<evidence type="ECO:0000313" key="11">
    <source>
        <dbReference type="EMBL" id="CAB4532699.1"/>
    </source>
</evidence>
<feature type="transmembrane region" description="Helical" evidence="9">
    <location>
        <begin position="202"/>
        <end position="220"/>
    </location>
</feature>
<sequence length="349" mass="37247">MSTTTVKPIKPWAASPKDRAMTGLSFFLSLAVTALIVETTPMKGKLAYFFLFFLSWFIIDSLFVIGKSGTKGVRDALAAKVTLLGATIVSLAVFSILWATVSRGIKGLNFNFLTENMRNASLFDPIGKGGILHAILGTLMLIAIAVFFSVPMGILTALYLTEIKGKAAPLIQFLVQAMSGVPSVVAGLFIYAAIILNTPLRSSAFLGGLALTILMVPTVTRTAQEVLNLVPRDLREAGLAMGATQWKTVALVVVPAARSGLITATILGIARIAGETAPLLFTVGVFDSYNFNPFKGDQGTIPTVVWRGLIGGTPESVQRAWTSIMVLLTVVLIMFITARAFGTKAMKKK</sequence>
<feature type="transmembrane region" description="Helical" evidence="9">
    <location>
        <begin position="77"/>
        <end position="101"/>
    </location>
</feature>
<protein>
    <submittedName>
        <fullName evidence="11">Unannotated protein</fullName>
    </submittedName>
</protein>
<keyword evidence="3" id="KW-0813">Transport</keyword>
<evidence type="ECO:0000256" key="5">
    <source>
        <dbReference type="ARBA" id="ARBA00022592"/>
    </source>
</evidence>
<evidence type="ECO:0000259" key="10">
    <source>
        <dbReference type="PROSITE" id="PS50928"/>
    </source>
</evidence>
<dbReference type="PANTHER" id="PTHR42922">
    <property type="entry name" value="PHOSPHATE TRANSPORT SYSTEM PERMEASE PROTEIN PSTA"/>
    <property type="match status" value="1"/>
</dbReference>
<feature type="transmembrane region" description="Helical" evidence="9">
    <location>
        <begin position="46"/>
        <end position="65"/>
    </location>
</feature>
<evidence type="ECO:0000256" key="3">
    <source>
        <dbReference type="ARBA" id="ARBA00022448"/>
    </source>
</evidence>
<reference evidence="11" key="1">
    <citation type="submission" date="2020-05" db="EMBL/GenBank/DDBJ databases">
        <authorList>
            <person name="Chiriac C."/>
            <person name="Salcher M."/>
            <person name="Ghai R."/>
            <person name="Kavagutti S V."/>
        </authorList>
    </citation>
    <scope>NUCLEOTIDE SEQUENCE</scope>
</reference>
<dbReference type="EMBL" id="CAEZSD010000051">
    <property type="protein sequence ID" value="CAB4532699.1"/>
    <property type="molecule type" value="Genomic_DNA"/>
</dbReference>
<dbReference type="AlphaFoldDB" id="A0A6J6B302"/>
<dbReference type="GO" id="GO:0005886">
    <property type="term" value="C:plasma membrane"/>
    <property type="evidence" value="ECO:0007669"/>
    <property type="project" value="UniProtKB-SubCell"/>
</dbReference>
<comment type="subcellular location">
    <subcellularLocation>
        <location evidence="1">Cell membrane</location>
        <topology evidence="1">Multi-pass membrane protein</topology>
    </subcellularLocation>
</comment>
<feature type="transmembrane region" description="Helical" evidence="9">
    <location>
        <begin position="173"/>
        <end position="196"/>
    </location>
</feature>
<dbReference type="PROSITE" id="PS50928">
    <property type="entry name" value="ABC_TM1"/>
    <property type="match status" value="1"/>
</dbReference>
<dbReference type="Gene3D" id="1.10.3720.10">
    <property type="entry name" value="MetI-like"/>
    <property type="match status" value="1"/>
</dbReference>
<feature type="domain" description="ABC transmembrane type-1" evidence="10">
    <location>
        <begin position="135"/>
        <end position="338"/>
    </location>
</feature>
<evidence type="ECO:0000256" key="9">
    <source>
        <dbReference type="SAM" id="Phobius"/>
    </source>
</evidence>
<evidence type="ECO:0000256" key="6">
    <source>
        <dbReference type="ARBA" id="ARBA00022692"/>
    </source>
</evidence>
<dbReference type="SUPFAM" id="SSF161098">
    <property type="entry name" value="MetI-like"/>
    <property type="match status" value="1"/>
</dbReference>
<evidence type="ECO:0000256" key="2">
    <source>
        <dbReference type="ARBA" id="ARBA00007069"/>
    </source>
</evidence>
<feature type="transmembrane region" description="Helical" evidence="9">
    <location>
        <begin position="320"/>
        <end position="341"/>
    </location>
</feature>
<organism evidence="11">
    <name type="scientific">freshwater metagenome</name>
    <dbReference type="NCBI Taxonomy" id="449393"/>
    <lineage>
        <taxon>unclassified sequences</taxon>
        <taxon>metagenomes</taxon>
        <taxon>ecological metagenomes</taxon>
    </lineage>
</organism>
<dbReference type="GO" id="GO:0035435">
    <property type="term" value="P:phosphate ion transmembrane transport"/>
    <property type="evidence" value="ECO:0007669"/>
    <property type="project" value="InterPro"/>
</dbReference>
<feature type="transmembrane region" description="Helical" evidence="9">
    <location>
        <begin position="249"/>
        <end position="273"/>
    </location>
</feature>
<dbReference type="InterPro" id="IPR005672">
    <property type="entry name" value="Phosphate_PstA"/>
</dbReference>
<proteinExistence type="inferred from homology"/>